<reference evidence="3" key="1">
    <citation type="submission" date="2021-03" db="EMBL/GenBank/DDBJ databases">
        <authorList>
            <person name="Peeters C."/>
        </authorList>
    </citation>
    <scope>NUCLEOTIDE SEQUENCE</scope>
    <source>
        <strain evidence="3">LMG 31506</strain>
    </source>
</reference>
<dbReference type="Gene3D" id="3.30.2140.10">
    <property type="entry name" value="Arylamine N-acetyltransferase"/>
    <property type="match status" value="1"/>
</dbReference>
<accession>A0A916IRK8</accession>
<evidence type="ECO:0000256" key="1">
    <source>
        <dbReference type="ARBA" id="ARBA00006547"/>
    </source>
</evidence>
<dbReference type="AlphaFoldDB" id="A0A916IRK8"/>
<keyword evidence="3" id="KW-0808">Transferase</keyword>
<sequence length="281" mass="30999">MIMLDPNRLDAYLARLGIATPPSPTLEALDALIAAQLTHIPFENIDPLLGSPVRIDIDAVFDKLVTRRRGGYCFELNTLLAAALTALGYAVTPLAARVRWGVADTVQTLASHMLLRVEVAHRSYLADVGFGGPTPYQALPMSTPPARSFPYRLVAAPEDTMAGAFHCQDLEVRGAEGWLKVYRFDLSPQPWIDFIPRNWYISTHPDSIFTQRLMLARTDGDLRLTLANGDLAERSANGSSRRQTLASADDVIDALVNRFQLELDAEVRDRLGRVLPALLHA</sequence>
<dbReference type="Gene3D" id="2.40.128.150">
    <property type="entry name" value="Cysteine proteinases"/>
    <property type="match status" value="1"/>
</dbReference>
<keyword evidence="4" id="KW-1185">Reference proteome</keyword>
<evidence type="ECO:0000313" key="3">
    <source>
        <dbReference type="EMBL" id="CAG2134822.1"/>
    </source>
</evidence>
<dbReference type="InterPro" id="IPR038765">
    <property type="entry name" value="Papain-like_cys_pep_sf"/>
</dbReference>
<dbReference type="PANTHER" id="PTHR11786">
    <property type="entry name" value="N-HYDROXYARYLAMINE O-ACETYLTRANSFERASE"/>
    <property type="match status" value="1"/>
</dbReference>
<dbReference type="RefSeq" id="WP_211946423.1">
    <property type="nucleotide sequence ID" value="NZ_CAJPUY010000004.1"/>
</dbReference>
<dbReference type="PRINTS" id="PR01543">
    <property type="entry name" value="ANATRNSFRASE"/>
</dbReference>
<organism evidence="3 4">
    <name type="scientific">Cupriavidus yeoncheonensis</name>
    <dbReference type="NCBI Taxonomy" id="1462994"/>
    <lineage>
        <taxon>Bacteria</taxon>
        <taxon>Pseudomonadati</taxon>
        <taxon>Pseudomonadota</taxon>
        <taxon>Betaproteobacteria</taxon>
        <taxon>Burkholderiales</taxon>
        <taxon>Burkholderiaceae</taxon>
        <taxon>Cupriavidus</taxon>
    </lineage>
</organism>
<dbReference type="GO" id="GO:0004060">
    <property type="term" value="F:arylamine N-acetyltransferase activity"/>
    <property type="evidence" value="ECO:0007669"/>
    <property type="project" value="UniProtKB-EC"/>
</dbReference>
<gene>
    <name evidence="3" type="primary">nat</name>
    <name evidence="3" type="ORF">LMG31506_01444</name>
</gene>
<dbReference type="SUPFAM" id="SSF54001">
    <property type="entry name" value="Cysteine proteinases"/>
    <property type="match status" value="1"/>
</dbReference>
<evidence type="ECO:0000256" key="2">
    <source>
        <dbReference type="RuleBase" id="RU003452"/>
    </source>
</evidence>
<comment type="caution">
    <text evidence="3">The sequence shown here is derived from an EMBL/GenBank/DDBJ whole genome shotgun (WGS) entry which is preliminary data.</text>
</comment>
<name>A0A916IRK8_9BURK</name>
<comment type="similarity">
    <text evidence="1 2">Belongs to the arylamine N-acetyltransferase family.</text>
</comment>
<dbReference type="Pfam" id="PF00797">
    <property type="entry name" value="Acetyltransf_2"/>
    <property type="match status" value="1"/>
</dbReference>
<dbReference type="Proteomes" id="UP000672934">
    <property type="component" value="Unassembled WGS sequence"/>
</dbReference>
<dbReference type="EMBL" id="CAJPUY010000004">
    <property type="protein sequence ID" value="CAG2134822.1"/>
    <property type="molecule type" value="Genomic_DNA"/>
</dbReference>
<dbReference type="InterPro" id="IPR001447">
    <property type="entry name" value="Arylamine_N-AcTrfase"/>
</dbReference>
<dbReference type="EC" id="2.3.1.5" evidence="3"/>
<keyword evidence="3" id="KW-0012">Acyltransferase</keyword>
<dbReference type="PANTHER" id="PTHR11786:SF0">
    <property type="entry name" value="ARYLAMINE N-ACETYLTRANSFERASE 4-RELATED"/>
    <property type="match status" value="1"/>
</dbReference>
<proteinExistence type="inferred from homology"/>
<protein>
    <submittedName>
        <fullName evidence="3">Arylamine N-acetyltransferase</fullName>
        <ecNumber evidence="3">2.3.1.5</ecNumber>
    </submittedName>
</protein>
<evidence type="ECO:0000313" key="4">
    <source>
        <dbReference type="Proteomes" id="UP000672934"/>
    </source>
</evidence>